<dbReference type="Gene3D" id="3.40.630.30">
    <property type="match status" value="1"/>
</dbReference>
<sequence length="206" mass="23752">MIIRTATLEDLDHVTKLTYDAFHDYPLFNVSTDKSQLQQALYFLLYLNTLANIRREDCFVCVEGSEIVASFILKAPQQHQISFWTYVKVGGWQLPFKCSPKIAGRIMQNLSQSDDVMPEEFENFWYIDTLVVSPKYQGQKIGSRTISQIIDMVEKRGGKDLCLITNTAINSVFYQKNGFNEVTRSSFTSFGQVNDTWVFKYEYTIG</sequence>
<dbReference type="Pfam" id="PF13508">
    <property type="entry name" value="Acetyltransf_7"/>
    <property type="match status" value="1"/>
</dbReference>
<dbReference type="InterPro" id="IPR016181">
    <property type="entry name" value="Acyl_CoA_acyltransferase"/>
</dbReference>
<evidence type="ECO:0000313" key="2">
    <source>
        <dbReference type="Proteomes" id="UP000469952"/>
    </source>
</evidence>
<name>A0A843YXK4_LEUME</name>
<dbReference type="InterPro" id="IPR052523">
    <property type="entry name" value="Trichothecene_AcTrans"/>
</dbReference>
<accession>A0A843YXK4</accession>
<keyword evidence="1" id="KW-0808">Transferase</keyword>
<dbReference type="Proteomes" id="UP000469952">
    <property type="component" value="Unassembled WGS sequence"/>
</dbReference>
<dbReference type="InterPro" id="IPR000182">
    <property type="entry name" value="GNAT_dom"/>
</dbReference>
<dbReference type="AlphaFoldDB" id="A0A843YXK4"/>
<dbReference type="SUPFAM" id="SSF55729">
    <property type="entry name" value="Acyl-CoA N-acyltransferases (Nat)"/>
    <property type="match status" value="1"/>
</dbReference>
<dbReference type="GeneID" id="29576705"/>
<dbReference type="PROSITE" id="PS51186">
    <property type="entry name" value="GNAT"/>
    <property type="match status" value="1"/>
</dbReference>
<comment type="caution">
    <text evidence="1">The sequence shown here is derived from an EMBL/GenBank/DDBJ whole genome shotgun (WGS) entry which is preliminary data.</text>
</comment>
<dbReference type="PANTHER" id="PTHR42791:SF1">
    <property type="entry name" value="N-ACETYLTRANSFERASE DOMAIN-CONTAINING PROTEIN"/>
    <property type="match status" value="1"/>
</dbReference>
<dbReference type="OrthoDB" id="5319888at2"/>
<dbReference type="RefSeq" id="WP_011680444.1">
    <property type="nucleotide sequence ID" value="NZ_BCMO01000020.1"/>
</dbReference>
<evidence type="ECO:0000313" key="1">
    <source>
        <dbReference type="EMBL" id="MQR27176.1"/>
    </source>
</evidence>
<dbReference type="OMA" id="VLTYETH"/>
<dbReference type="EMBL" id="WIPA01000011">
    <property type="protein sequence ID" value="MQR27176.1"/>
    <property type="molecule type" value="Genomic_DNA"/>
</dbReference>
<dbReference type="CDD" id="cd04301">
    <property type="entry name" value="NAT_SF"/>
    <property type="match status" value="1"/>
</dbReference>
<dbReference type="PANTHER" id="PTHR42791">
    <property type="entry name" value="GNAT FAMILY ACETYLTRANSFERASE"/>
    <property type="match status" value="1"/>
</dbReference>
<reference evidence="1 2" key="1">
    <citation type="submission" date="2019-10" db="EMBL/GenBank/DDBJ databases">
        <title>WGS of Leuconostoc mesenteroides.</title>
        <authorList>
            <person name="Melo Bolivar J."/>
            <person name="Marino-Ramirez L."/>
            <person name="Villamil Diaz L.M."/>
        </authorList>
    </citation>
    <scope>NUCLEOTIDE SEQUENCE [LARGE SCALE GENOMIC DNA]</scope>
    <source>
        <strain evidence="1 2">M11</strain>
    </source>
</reference>
<organism evidence="1 2">
    <name type="scientific">Leuconostoc mesenteroides</name>
    <dbReference type="NCBI Taxonomy" id="1245"/>
    <lineage>
        <taxon>Bacteria</taxon>
        <taxon>Bacillati</taxon>
        <taxon>Bacillota</taxon>
        <taxon>Bacilli</taxon>
        <taxon>Lactobacillales</taxon>
        <taxon>Lactobacillaceae</taxon>
        <taxon>Leuconostoc</taxon>
    </lineage>
</organism>
<protein>
    <submittedName>
        <fullName evidence="1">GNAT family N-acetyltransferase</fullName>
    </submittedName>
</protein>
<dbReference type="GO" id="GO:0016747">
    <property type="term" value="F:acyltransferase activity, transferring groups other than amino-acyl groups"/>
    <property type="evidence" value="ECO:0007669"/>
    <property type="project" value="InterPro"/>
</dbReference>
<proteinExistence type="predicted"/>
<gene>
    <name evidence="1" type="ORF">GFV13_07860</name>
</gene>